<accession>A0ABD5LPY2</accession>
<dbReference type="Proteomes" id="UP001438189">
    <property type="component" value="Unassembled WGS sequence"/>
</dbReference>
<evidence type="ECO:0000256" key="1">
    <source>
        <dbReference type="SAM" id="MobiDB-lite"/>
    </source>
</evidence>
<dbReference type="AlphaFoldDB" id="A0ABD5LPY2"/>
<evidence type="ECO:0000313" key="3">
    <source>
        <dbReference type="Proteomes" id="UP001438189"/>
    </source>
</evidence>
<dbReference type="EMBL" id="JBETME010000008">
    <property type="protein sequence ID" value="MES4992489.1"/>
    <property type="molecule type" value="Genomic_DNA"/>
</dbReference>
<proteinExistence type="predicted"/>
<sequence>MGELFQTLSQALTLRYDKVLFILDPTDMAKSLAGKKVIVCDYPDGRLEIMNAGFTLPYTTFDKLRSVHRAEVVENKRLDDMLSIVAEMQAGREQQRSKSGPRRTGQTDHMFGVPDGSVGNGYQKRPRKSRTAYMNDPAVKARRQQALSQRGAME</sequence>
<feature type="region of interest" description="Disordered" evidence="1">
    <location>
        <begin position="89"/>
        <end position="154"/>
    </location>
</feature>
<gene>
    <name evidence="2" type="ORF">ABVB70_19340</name>
</gene>
<organism evidence="2 3">
    <name type="scientific">Agrobacterium radiobacter</name>
    <dbReference type="NCBI Taxonomy" id="362"/>
    <lineage>
        <taxon>Bacteria</taxon>
        <taxon>Pseudomonadati</taxon>
        <taxon>Pseudomonadota</taxon>
        <taxon>Alphaproteobacteria</taxon>
        <taxon>Hyphomicrobiales</taxon>
        <taxon>Rhizobiaceae</taxon>
        <taxon>Rhizobium/Agrobacterium group</taxon>
        <taxon>Agrobacterium</taxon>
        <taxon>Agrobacterium tumefaciens complex</taxon>
    </lineage>
</organism>
<protein>
    <submittedName>
        <fullName evidence="2">Uncharacterized protein</fullName>
    </submittedName>
</protein>
<comment type="caution">
    <text evidence="2">The sequence shown here is derived from an EMBL/GenBank/DDBJ whole genome shotgun (WGS) entry which is preliminary data.</text>
</comment>
<evidence type="ECO:0000313" key="2">
    <source>
        <dbReference type="EMBL" id="MES4992489.1"/>
    </source>
</evidence>
<reference evidence="2 3" key="1">
    <citation type="submission" date="2024-06" db="EMBL/GenBank/DDBJ databases">
        <title>Genome sequencing of Agrobacterium spp. from tobacco in Serbia.</title>
        <authorList>
            <person name="Ilicic R.J."/>
            <person name="Studholme D.J."/>
            <person name="Jelusic A."/>
            <person name="Barac G."/>
            <person name="Bagi F."/>
            <person name="Popovic Milovanovic T."/>
        </authorList>
    </citation>
    <scope>NUCLEOTIDE SEQUENCE [LARGE SCALE GENOMIC DNA]</scope>
    <source>
        <strain evidence="2 3">DA1</strain>
    </source>
</reference>
<name>A0ABD5LPY2_AGRRD</name>